<dbReference type="InterPro" id="IPR036291">
    <property type="entry name" value="NAD(P)-bd_dom_sf"/>
</dbReference>
<evidence type="ECO:0000256" key="1">
    <source>
        <dbReference type="ARBA" id="ARBA00022723"/>
    </source>
</evidence>
<organism evidence="6 7">
    <name type="scientific">Musa balbisiana</name>
    <name type="common">Banana</name>
    <dbReference type="NCBI Taxonomy" id="52838"/>
    <lineage>
        <taxon>Eukaryota</taxon>
        <taxon>Viridiplantae</taxon>
        <taxon>Streptophyta</taxon>
        <taxon>Embryophyta</taxon>
        <taxon>Tracheophyta</taxon>
        <taxon>Spermatophyta</taxon>
        <taxon>Magnoliopsida</taxon>
        <taxon>Liliopsida</taxon>
        <taxon>Zingiberales</taxon>
        <taxon>Musaceae</taxon>
        <taxon>Musa</taxon>
    </lineage>
</organism>
<comment type="caution">
    <text evidence="6">The sequence shown here is derived from an EMBL/GenBank/DDBJ whole genome shotgun (WGS) entry which is preliminary data.</text>
</comment>
<evidence type="ECO:0000313" key="7">
    <source>
        <dbReference type="Proteomes" id="UP000317650"/>
    </source>
</evidence>
<evidence type="ECO:0000256" key="4">
    <source>
        <dbReference type="ARBA" id="ARBA00049243"/>
    </source>
</evidence>
<keyword evidence="5" id="KW-0812">Transmembrane</keyword>
<keyword evidence="7" id="KW-1185">Reference proteome</keyword>
<gene>
    <name evidence="6" type="ORF">C4D60_Mb11t07020</name>
</gene>
<evidence type="ECO:0000256" key="5">
    <source>
        <dbReference type="SAM" id="Phobius"/>
    </source>
</evidence>
<dbReference type="PANTHER" id="PTHR43880">
    <property type="entry name" value="ALCOHOL DEHYDROGENASE"/>
    <property type="match status" value="1"/>
</dbReference>
<dbReference type="SUPFAM" id="SSF50129">
    <property type="entry name" value="GroES-like"/>
    <property type="match status" value="1"/>
</dbReference>
<dbReference type="GO" id="GO:0051903">
    <property type="term" value="F:S-(hydroxymethyl)glutathione dehydrogenase [NAD(P)+] activity"/>
    <property type="evidence" value="ECO:0007669"/>
    <property type="project" value="TreeGrafter"/>
</dbReference>
<evidence type="ECO:0000256" key="3">
    <source>
        <dbReference type="ARBA" id="ARBA00049164"/>
    </source>
</evidence>
<reference evidence="6 7" key="1">
    <citation type="journal article" date="2019" name="Nat. Plants">
        <title>Genome sequencing of Musa balbisiana reveals subgenome evolution and function divergence in polyploid bananas.</title>
        <authorList>
            <person name="Yao X."/>
        </authorList>
    </citation>
    <scope>NUCLEOTIDE SEQUENCE [LARGE SCALE GENOMIC DNA]</scope>
    <source>
        <strain evidence="7">cv. DH-PKW</strain>
        <tissue evidence="6">Leaves</tissue>
    </source>
</reference>
<evidence type="ECO:0000313" key="6">
    <source>
        <dbReference type="EMBL" id="THU55480.1"/>
    </source>
</evidence>
<dbReference type="GO" id="GO:0004022">
    <property type="term" value="F:alcohol dehydrogenase (NAD+) activity"/>
    <property type="evidence" value="ECO:0007669"/>
    <property type="project" value="UniProtKB-EC"/>
</dbReference>
<dbReference type="AlphaFoldDB" id="A0A4S8J2A7"/>
<keyword evidence="1" id="KW-0479">Metal-binding</keyword>
<dbReference type="Gene3D" id="3.90.180.10">
    <property type="entry name" value="Medium-chain alcohol dehydrogenases, catalytic domain"/>
    <property type="match status" value="1"/>
</dbReference>
<dbReference type="InterPro" id="IPR011032">
    <property type="entry name" value="GroES-like_sf"/>
</dbReference>
<dbReference type="Proteomes" id="UP000317650">
    <property type="component" value="Chromosome 11"/>
</dbReference>
<comment type="catalytic activity">
    <reaction evidence="4">
        <text>a primary alcohol + NAD(+) = an aldehyde + NADH + H(+)</text>
        <dbReference type="Rhea" id="RHEA:10736"/>
        <dbReference type="ChEBI" id="CHEBI:15378"/>
        <dbReference type="ChEBI" id="CHEBI:15734"/>
        <dbReference type="ChEBI" id="CHEBI:17478"/>
        <dbReference type="ChEBI" id="CHEBI:57540"/>
        <dbReference type="ChEBI" id="CHEBI:57945"/>
        <dbReference type="EC" id="1.1.1.1"/>
    </reaction>
</comment>
<name>A0A4S8J2A7_MUSBA</name>
<proteinExistence type="predicted"/>
<dbReference type="PANTHER" id="PTHR43880:SF35">
    <property type="entry name" value="ALCOHOL DEHYDROGENASE 1-LIKE"/>
    <property type="match status" value="1"/>
</dbReference>
<accession>A0A4S8J2A7</accession>
<protein>
    <recommendedName>
        <fullName evidence="8">Alcohol dehydrogenase-like C-terminal domain-containing protein</fullName>
    </recommendedName>
</protein>
<dbReference type="Gene3D" id="3.40.50.720">
    <property type="entry name" value="NAD(P)-binding Rossmann-like Domain"/>
    <property type="match status" value="1"/>
</dbReference>
<evidence type="ECO:0008006" key="8">
    <source>
        <dbReference type="Google" id="ProtNLM"/>
    </source>
</evidence>
<dbReference type="STRING" id="52838.A0A4S8J2A7"/>
<dbReference type="SUPFAM" id="SSF51735">
    <property type="entry name" value="NAD(P)-binding Rossmann-fold domains"/>
    <property type="match status" value="1"/>
</dbReference>
<dbReference type="GO" id="GO:0005829">
    <property type="term" value="C:cytosol"/>
    <property type="evidence" value="ECO:0007669"/>
    <property type="project" value="TreeGrafter"/>
</dbReference>
<keyword evidence="5" id="KW-1133">Transmembrane helix</keyword>
<keyword evidence="5" id="KW-0472">Membrane</keyword>
<dbReference type="GO" id="GO:0008270">
    <property type="term" value="F:zinc ion binding"/>
    <property type="evidence" value="ECO:0007669"/>
    <property type="project" value="TreeGrafter"/>
</dbReference>
<dbReference type="EMBL" id="PYDT01000007">
    <property type="protein sequence ID" value="THU55480.1"/>
    <property type="molecule type" value="Genomic_DNA"/>
</dbReference>
<evidence type="ECO:0000256" key="2">
    <source>
        <dbReference type="ARBA" id="ARBA00022833"/>
    </source>
</evidence>
<sequence>MTNGGVDRSVECTGNVKAMMSAFECVHDVRDRTATWLITTLEGRTAILNVFWLIHACQGWGVAVLVGVPNKDDMFMTKPVKLLTERTLKGTFFGNYKPRTDLPSVVDMYMKKQLEVEKFITHRVPFSDINKAFDYMLKGEGLRCLISMDE</sequence>
<keyword evidence="2" id="KW-0862">Zinc</keyword>
<dbReference type="GO" id="GO:0046294">
    <property type="term" value="P:formaldehyde catabolic process"/>
    <property type="evidence" value="ECO:0007669"/>
    <property type="project" value="TreeGrafter"/>
</dbReference>
<feature type="transmembrane region" description="Helical" evidence="5">
    <location>
        <begin position="46"/>
        <end position="68"/>
    </location>
</feature>
<comment type="catalytic activity">
    <reaction evidence="3">
        <text>a secondary alcohol + NAD(+) = a ketone + NADH + H(+)</text>
        <dbReference type="Rhea" id="RHEA:10740"/>
        <dbReference type="ChEBI" id="CHEBI:15378"/>
        <dbReference type="ChEBI" id="CHEBI:17087"/>
        <dbReference type="ChEBI" id="CHEBI:35681"/>
        <dbReference type="ChEBI" id="CHEBI:57540"/>
        <dbReference type="ChEBI" id="CHEBI:57945"/>
        <dbReference type="EC" id="1.1.1.1"/>
    </reaction>
</comment>